<evidence type="ECO:0000313" key="8">
    <source>
        <dbReference type="Proteomes" id="UP000034196"/>
    </source>
</evidence>
<evidence type="ECO:0000313" key="7">
    <source>
        <dbReference type="EMBL" id="OIJ62575.1"/>
    </source>
</evidence>
<comment type="similarity">
    <text evidence="1">Belongs to the LysR transcriptional regulatory family.</text>
</comment>
<organism evidence="7 8">
    <name type="scientific">Streptomyces mangrovisoli</name>
    <dbReference type="NCBI Taxonomy" id="1428628"/>
    <lineage>
        <taxon>Bacteria</taxon>
        <taxon>Bacillati</taxon>
        <taxon>Actinomycetota</taxon>
        <taxon>Actinomycetes</taxon>
        <taxon>Kitasatosporales</taxon>
        <taxon>Streptomycetaceae</taxon>
        <taxon>Streptomyces</taxon>
    </lineage>
</organism>
<accession>A0A1J4NJU8</accession>
<dbReference type="FunFam" id="1.10.10.10:FF:000001">
    <property type="entry name" value="LysR family transcriptional regulator"/>
    <property type="match status" value="1"/>
</dbReference>
<evidence type="ECO:0000256" key="3">
    <source>
        <dbReference type="ARBA" id="ARBA00023125"/>
    </source>
</evidence>
<dbReference type="InterPro" id="IPR005119">
    <property type="entry name" value="LysR_subst-bd"/>
</dbReference>
<feature type="region of interest" description="Disordered" evidence="5">
    <location>
        <begin position="290"/>
        <end position="310"/>
    </location>
</feature>
<dbReference type="RefSeq" id="WP_046590019.1">
    <property type="nucleotide sequence ID" value="NZ_LAVA02000164.1"/>
</dbReference>
<dbReference type="Pfam" id="PF03466">
    <property type="entry name" value="LysR_substrate"/>
    <property type="match status" value="1"/>
</dbReference>
<dbReference type="GO" id="GO:0003677">
    <property type="term" value="F:DNA binding"/>
    <property type="evidence" value="ECO:0007669"/>
    <property type="project" value="UniProtKB-KW"/>
</dbReference>
<dbReference type="SUPFAM" id="SSF53850">
    <property type="entry name" value="Periplasmic binding protein-like II"/>
    <property type="match status" value="1"/>
</dbReference>
<keyword evidence="3" id="KW-0238">DNA-binding</keyword>
<dbReference type="GO" id="GO:0032993">
    <property type="term" value="C:protein-DNA complex"/>
    <property type="evidence" value="ECO:0007669"/>
    <property type="project" value="TreeGrafter"/>
</dbReference>
<proteinExistence type="inferred from homology"/>
<dbReference type="InterPro" id="IPR036390">
    <property type="entry name" value="WH_DNA-bd_sf"/>
</dbReference>
<protein>
    <submittedName>
        <fullName evidence="7">LysR family transcriptional regulator</fullName>
    </submittedName>
</protein>
<dbReference type="InterPro" id="IPR036388">
    <property type="entry name" value="WH-like_DNA-bd_sf"/>
</dbReference>
<keyword evidence="4" id="KW-0804">Transcription</keyword>
<keyword evidence="8" id="KW-1185">Reference proteome</keyword>
<evidence type="ECO:0000256" key="2">
    <source>
        <dbReference type="ARBA" id="ARBA00023015"/>
    </source>
</evidence>
<evidence type="ECO:0000259" key="6">
    <source>
        <dbReference type="PROSITE" id="PS50931"/>
    </source>
</evidence>
<dbReference type="EMBL" id="LAVA02000164">
    <property type="protein sequence ID" value="OIJ62575.1"/>
    <property type="molecule type" value="Genomic_DNA"/>
</dbReference>
<dbReference type="Gene3D" id="3.40.190.290">
    <property type="match status" value="1"/>
</dbReference>
<dbReference type="GO" id="GO:0003700">
    <property type="term" value="F:DNA-binding transcription factor activity"/>
    <property type="evidence" value="ECO:0007669"/>
    <property type="project" value="InterPro"/>
</dbReference>
<dbReference type="Gene3D" id="1.10.10.10">
    <property type="entry name" value="Winged helix-like DNA-binding domain superfamily/Winged helix DNA-binding domain"/>
    <property type="match status" value="1"/>
</dbReference>
<dbReference type="SUPFAM" id="SSF46785">
    <property type="entry name" value="Winged helix' DNA-binding domain"/>
    <property type="match status" value="1"/>
</dbReference>
<evidence type="ECO:0000256" key="1">
    <source>
        <dbReference type="ARBA" id="ARBA00009437"/>
    </source>
</evidence>
<dbReference type="PROSITE" id="PS50931">
    <property type="entry name" value="HTH_LYSR"/>
    <property type="match status" value="1"/>
</dbReference>
<sequence>MHLDAVRTFVAVADSGRFQEAAAVLAVTQQAVSKRVAALEKDLGVRLLTRTPRGARLTVDGQAFLPYARALLEAEERALASVRPGRRALRVDVIGRRLAPAALLRDFHRAHPDVELDVVTLFDAEAALVAVGAGTVDASFRAVTVPADRLPEGIRAVRVQDEPVQLLTGPAHPLAASRSLAPAALAGRRIWMPGNAAGTEWAAFYDELAAAFGLTIDVVGPHFGTEPLLDAVADSADLATFVGEGTHLLWPAAYDLRRIPLRDPTPVYPHSLLWHADNTHPALPVLRDHLTTTGPHPDAPGTWHPGWEAR</sequence>
<dbReference type="PANTHER" id="PTHR30346">
    <property type="entry name" value="TRANSCRIPTIONAL DUAL REGULATOR HCAR-RELATED"/>
    <property type="match status" value="1"/>
</dbReference>
<evidence type="ECO:0000256" key="4">
    <source>
        <dbReference type="ARBA" id="ARBA00023163"/>
    </source>
</evidence>
<dbReference type="Pfam" id="PF00126">
    <property type="entry name" value="HTH_1"/>
    <property type="match status" value="1"/>
</dbReference>
<dbReference type="PRINTS" id="PR00039">
    <property type="entry name" value="HTHLYSR"/>
</dbReference>
<evidence type="ECO:0000256" key="5">
    <source>
        <dbReference type="SAM" id="MobiDB-lite"/>
    </source>
</evidence>
<gene>
    <name evidence="7" type="ORF">WN71_038815</name>
</gene>
<dbReference type="AlphaFoldDB" id="A0A1J4NJU8"/>
<dbReference type="PANTHER" id="PTHR30346:SF0">
    <property type="entry name" value="HCA OPERON TRANSCRIPTIONAL ACTIVATOR HCAR"/>
    <property type="match status" value="1"/>
</dbReference>
<dbReference type="InterPro" id="IPR000847">
    <property type="entry name" value="LysR_HTH_N"/>
</dbReference>
<feature type="domain" description="HTH lysR-type" evidence="6">
    <location>
        <begin position="1"/>
        <end position="58"/>
    </location>
</feature>
<keyword evidence="2" id="KW-0805">Transcription regulation</keyword>
<reference evidence="7" key="1">
    <citation type="submission" date="2016-10" db="EMBL/GenBank/DDBJ databases">
        <title>Genome sequence of Streptomyces mangrovisoli MUSC 149.</title>
        <authorList>
            <person name="Lee L.-H."/>
            <person name="Ser H.-L."/>
        </authorList>
    </citation>
    <scope>NUCLEOTIDE SEQUENCE [LARGE SCALE GENOMIC DNA]</scope>
    <source>
        <strain evidence="7">MUSC 149</strain>
    </source>
</reference>
<dbReference type="STRING" id="1428628.WN71_038815"/>
<comment type="caution">
    <text evidence="7">The sequence shown here is derived from an EMBL/GenBank/DDBJ whole genome shotgun (WGS) entry which is preliminary data.</text>
</comment>
<dbReference type="OrthoDB" id="3828349at2"/>
<name>A0A1J4NJU8_9ACTN</name>
<dbReference type="Proteomes" id="UP000034196">
    <property type="component" value="Unassembled WGS sequence"/>
</dbReference>